<comment type="caution">
    <text evidence="2">The sequence shown here is derived from an EMBL/GenBank/DDBJ whole genome shotgun (WGS) entry which is preliminary data.</text>
</comment>
<dbReference type="PANTHER" id="PTHR42964">
    <property type="entry name" value="ENOYL-COA HYDRATASE"/>
    <property type="match status" value="1"/>
</dbReference>
<sequence length="269" mass="28945">MVDPVADTGIDPVLISQAGGVFYVTLNRPEVKNAMNFKMVDALMDAFDTAEADDSVRIMVIRGANGVFCAGGDLKDFSTGHKNADDIAIGNRRFGTLLERAQRFPKLLVTFVRGAAMGGGFGLVCVSDVAITEDSCRFGMPEVTLGLIPAQIAPFVRARMGLTETRRMALTGDIITGKKARKVGLVHYSEPTVEAMDRRLTDTIEKARKAAPGAVAATKKLLMDMGDTVTPETLDEAANLFARSLQGEGLEGTKAFVEKRPAKWMEGDK</sequence>
<dbReference type="InterPro" id="IPR014748">
    <property type="entry name" value="Enoyl-CoA_hydra_C"/>
</dbReference>
<evidence type="ECO:0000256" key="1">
    <source>
        <dbReference type="ARBA" id="ARBA00005254"/>
    </source>
</evidence>
<dbReference type="InterPro" id="IPR029045">
    <property type="entry name" value="ClpP/crotonase-like_dom_sf"/>
</dbReference>
<proteinExistence type="inferred from homology"/>
<dbReference type="CDD" id="cd06558">
    <property type="entry name" value="crotonase-like"/>
    <property type="match status" value="1"/>
</dbReference>
<dbReference type="InterPro" id="IPR001753">
    <property type="entry name" value="Enoyl-CoA_hydra/iso"/>
</dbReference>
<dbReference type="RefSeq" id="WP_197421327.1">
    <property type="nucleotide sequence ID" value="NZ_JBHSCR010000003.1"/>
</dbReference>
<dbReference type="SUPFAM" id="SSF52096">
    <property type="entry name" value="ClpP/crotonase"/>
    <property type="match status" value="1"/>
</dbReference>
<organism evidence="2 3">
    <name type="scientific">Kordiimonas lipolytica</name>
    <dbReference type="NCBI Taxonomy" id="1662421"/>
    <lineage>
        <taxon>Bacteria</taxon>
        <taxon>Pseudomonadati</taxon>
        <taxon>Pseudomonadota</taxon>
        <taxon>Alphaproteobacteria</taxon>
        <taxon>Kordiimonadales</taxon>
        <taxon>Kordiimonadaceae</taxon>
        <taxon>Kordiimonas</taxon>
    </lineage>
</organism>
<gene>
    <name evidence="2" type="ORF">ACFO5Q_05705</name>
</gene>
<keyword evidence="3" id="KW-1185">Reference proteome</keyword>
<dbReference type="InterPro" id="IPR051683">
    <property type="entry name" value="Enoyl-CoA_Hydratase/Isomerase"/>
</dbReference>
<evidence type="ECO:0000313" key="3">
    <source>
        <dbReference type="Proteomes" id="UP001595776"/>
    </source>
</evidence>
<dbReference type="Gene3D" id="3.90.226.10">
    <property type="entry name" value="2-enoyl-CoA Hydratase, Chain A, domain 1"/>
    <property type="match status" value="1"/>
</dbReference>
<reference evidence="3" key="1">
    <citation type="journal article" date="2019" name="Int. J. Syst. Evol. Microbiol.">
        <title>The Global Catalogue of Microorganisms (GCM) 10K type strain sequencing project: providing services to taxonomists for standard genome sequencing and annotation.</title>
        <authorList>
            <consortium name="The Broad Institute Genomics Platform"/>
            <consortium name="The Broad Institute Genome Sequencing Center for Infectious Disease"/>
            <person name="Wu L."/>
            <person name="Ma J."/>
        </authorList>
    </citation>
    <scope>NUCLEOTIDE SEQUENCE [LARGE SCALE GENOMIC DNA]</scope>
    <source>
        <strain evidence="3">CGMCC 1.15304</strain>
    </source>
</reference>
<dbReference type="PANTHER" id="PTHR42964:SF1">
    <property type="entry name" value="POLYKETIDE BIOSYNTHESIS ENOYL-COA HYDRATASE PKSH-RELATED"/>
    <property type="match status" value="1"/>
</dbReference>
<protein>
    <submittedName>
        <fullName evidence="2">Enoyl-CoA hydratase/isomerase family protein</fullName>
    </submittedName>
</protein>
<dbReference type="Pfam" id="PF00378">
    <property type="entry name" value="ECH_1"/>
    <property type="match status" value="1"/>
</dbReference>
<dbReference type="Gene3D" id="1.10.12.10">
    <property type="entry name" value="Lyase 2-enoyl-coa Hydratase, Chain A, domain 2"/>
    <property type="match status" value="1"/>
</dbReference>
<dbReference type="Proteomes" id="UP001595776">
    <property type="component" value="Unassembled WGS sequence"/>
</dbReference>
<dbReference type="EMBL" id="JBHSCR010000003">
    <property type="protein sequence ID" value="MFC4347333.1"/>
    <property type="molecule type" value="Genomic_DNA"/>
</dbReference>
<comment type="similarity">
    <text evidence="1">Belongs to the enoyl-CoA hydratase/isomerase family.</text>
</comment>
<evidence type="ECO:0000313" key="2">
    <source>
        <dbReference type="EMBL" id="MFC4347333.1"/>
    </source>
</evidence>
<accession>A0ABV8U7Z3</accession>
<name>A0ABV8U7Z3_9PROT</name>